<name>A0A0L9TNV7_PHAAN</name>
<reference evidence="2" key="1">
    <citation type="journal article" date="2015" name="Proc. Natl. Acad. Sci. U.S.A.">
        <title>Genome sequencing of adzuki bean (Vigna angularis) provides insight into high starch and low fat accumulation and domestication.</title>
        <authorList>
            <person name="Yang K."/>
            <person name="Tian Z."/>
            <person name="Chen C."/>
            <person name="Luo L."/>
            <person name="Zhao B."/>
            <person name="Wang Z."/>
            <person name="Yu L."/>
            <person name="Li Y."/>
            <person name="Sun Y."/>
            <person name="Li W."/>
            <person name="Chen Y."/>
            <person name="Li Y."/>
            <person name="Zhang Y."/>
            <person name="Ai D."/>
            <person name="Zhao J."/>
            <person name="Shang C."/>
            <person name="Ma Y."/>
            <person name="Wu B."/>
            <person name="Wang M."/>
            <person name="Gao L."/>
            <person name="Sun D."/>
            <person name="Zhang P."/>
            <person name="Guo F."/>
            <person name="Wang W."/>
            <person name="Li Y."/>
            <person name="Wang J."/>
            <person name="Varshney R.K."/>
            <person name="Wang J."/>
            <person name="Ling H.Q."/>
            <person name="Wan P."/>
        </authorList>
    </citation>
    <scope>NUCLEOTIDE SEQUENCE</scope>
    <source>
        <strain evidence="2">cv. Jingnong 6</strain>
    </source>
</reference>
<evidence type="ECO:0000313" key="2">
    <source>
        <dbReference type="Proteomes" id="UP000053144"/>
    </source>
</evidence>
<protein>
    <submittedName>
        <fullName evidence="1">Uncharacterized protein</fullName>
    </submittedName>
</protein>
<dbReference type="AlphaFoldDB" id="A0A0L9TNV7"/>
<accession>A0A0L9TNV7</accession>
<proteinExistence type="predicted"/>
<evidence type="ECO:0000313" key="1">
    <source>
        <dbReference type="EMBL" id="KOM31849.1"/>
    </source>
</evidence>
<dbReference type="EMBL" id="CM003371">
    <property type="protein sequence ID" value="KOM31849.1"/>
    <property type="molecule type" value="Genomic_DNA"/>
</dbReference>
<dbReference type="Gramene" id="KOM31849">
    <property type="protein sequence ID" value="KOM31849"/>
    <property type="gene ID" value="LR48_Vigan01g140500"/>
</dbReference>
<dbReference type="Proteomes" id="UP000053144">
    <property type="component" value="Chromosome 1"/>
</dbReference>
<gene>
    <name evidence="1" type="ORF">LR48_Vigan01g140500</name>
</gene>
<sequence length="204" mass="22807">MSIVRLSLFEKPFGWKGRGYANNVTSSSSSLGSLFWIQESTEQSVSFINISATDVNTNVENEGKAPKELAQGETIEVEVDAVGEGVVPSSKSDWWDEGKMKKDKKIRYDEKFSSTRSPKRSHRGDETLAPLAGRIFGAEFRVSNKVSFNLNSVEKELVNGLLLVMAHVGYSKGKEDMSVRLTKLIEEEKRLELVVKRTRSGWLS</sequence>
<organism evidence="1 2">
    <name type="scientific">Phaseolus angularis</name>
    <name type="common">Azuki bean</name>
    <name type="synonym">Vigna angularis</name>
    <dbReference type="NCBI Taxonomy" id="3914"/>
    <lineage>
        <taxon>Eukaryota</taxon>
        <taxon>Viridiplantae</taxon>
        <taxon>Streptophyta</taxon>
        <taxon>Embryophyta</taxon>
        <taxon>Tracheophyta</taxon>
        <taxon>Spermatophyta</taxon>
        <taxon>Magnoliopsida</taxon>
        <taxon>eudicotyledons</taxon>
        <taxon>Gunneridae</taxon>
        <taxon>Pentapetalae</taxon>
        <taxon>rosids</taxon>
        <taxon>fabids</taxon>
        <taxon>Fabales</taxon>
        <taxon>Fabaceae</taxon>
        <taxon>Papilionoideae</taxon>
        <taxon>50 kb inversion clade</taxon>
        <taxon>NPAAA clade</taxon>
        <taxon>indigoferoid/millettioid clade</taxon>
        <taxon>Phaseoleae</taxon>
        <taxon>Vigna</taxon>
    </lineage>
</organism>